<keyword evidence="5" id="KW-0547">Nucleotide-binding</keyword>
<sequence length="624" mass="65949">MDTPGADDRPQRGTLRRVARYLRPDLRGVGALTAAVVLHAVFGVLPPLAFQRLVDNGVIPGDVGVILVLSALAAGSAIAVAGTQLLTLWLSSRVGQHLMFRMRGDLYAHLQRLPLGFYTHTPTGTLVARLNQDTTVAQGAVTAVLPQVVGSAATLAVTLTTMTILSWQVAVAAVAVPALILLPARRVGRRLLSLSRRRLTAVADLSAFMTERLSVAGYLLARLYGRPAAEYAAFNAHSARNRDLGVRIAVVSGVFGTGVSMVDGLAIAVTYGVGGYLAATDAMSLGTVVALAALLPRLYAPITTLTTAHTDVMGALAGFERVFALLDVPCPITERPGAVALPPGPVTVEFRDVRFAYPVPPRLPDAPAVAKPVPALHGVSFTVAPGRRVALVGSSGAGKTTIAALLARLYDVDGGRVLLGGHDVRDLRFDSLRDHVGLLTQEPYLLHDTIAANLRYPRPDATDAEIAEACRAARLETLIAGLPDGLDTVVGDRGHRLSGGEKQRLAIARLLLARPGVVILDEATAHLDLECEAAIQEALTTSLTDRTVLVIAHRLATVRDADTILVLDSGRIVEHGRHEELLRRSGRYARLCRTGLRHESEPADATGVTPETPPIDPAEAGVPV</sequence>
<evidence type="ECO:0000256" key="10">
    <source>
        <dbReference type="SAM" id="MobiDB-lite"/>
    </source>
</evidence>
<accession>A0A562V9L4</accession>
<comment type="subcellular location">
    <subcellularLocation>
        <location evidence="1">Cell membrane</location>
        <topology evidence="1">Multi-pass membrane protein</topology>
    </subcellularLocation>
</comment>
<keyword evidence="2" id="KW-0813">Transport</keyword>
<protein>
    <submittedName>
        <fullName evidence="14">ATP-binding cassette subfamily B protein</fullName>
    </submittedName>
</protein>
<evidence type="ECO:0000313" key="15">
    <source>
        <dbReference type="Proteomes" id="UP000321617"/>
    </source>
</evidence>
<dbReference type="GO" id="GO:0005524">
    <property type="term" value="F:ATP binding"/>
    <property type="evidence" value="ECO:0007669"/>
    <property type="project" value="UniProtKB-KW"/>
</dbReference>
<dbReference type="AlphaFoldDB" id="A0A562V9L4"/>
<evidence type="ECO:0000256" key="9">
    <source>
        <dbReference type="ARBA" id="ARBA00061644"/>
    </source>
</evidence>
<dbReference type="PANTHER" id="PTHR43394:SF1">
    <property type="entry name" value="ATP-BINDING CASSETTE SUB-FAMILY B MEMBER 10, MITOCHONDRIAL"/>
    <property type="match status" value="1"/>
</dbReference>
<dbReference type="InterPro" id="IPR003593">
    <property type="entry name" value="AAA+_ATPase"/>
</dbReference>
<dbReference type="Gene3D" id="3.40.50.300">
    <property type="entry name" value="P-loop containing nucleotide triphosphate hydrolases"/>
    <property type="match status" value="1"/>
</dbReference>
<dbReference type="FunFam" id="3.40.50.300:FF:000299">
    <property type="entry name" value="ABC transporter ATP-binding protein/permease"/>
    <property type="match status" value="1"/>
</dbReference>
<dbReference type="InterPro" id="IPR036640">
    <property type="entry name" value="ABC1_TM_sf"/>
</dbReference>
<reference evidence="14 15" key="1">
    <citation type="journal article" date="2013" name="Stand. Genomic Sci.">
        <title>Genomic Encyclopedia of Type Strains, Phase I: The one thousand microbial genomes (KMG-I) project.</title>
        <authorList>
            <person name="Kyrpides N.C."/>
            <person name="Woyke T."/>
            <person name="Eisen J.A."/>
            <person name="Garrity G."/>
            <person name="Lilburn T.G."/>
            <person name="Beck B.J."/>
            <person name="Whitman W.B."/>
            <person name="Hugenholtz P."/>
            <person name="Klenk H.P."/>
        </authorList>
    </citation>
    <scope>NUCLEOTIDE SEQUENCE [LARGE SCALE GENOMIC DNA]</scope>
    <source>
        <strain evidence="14 15">DSM 45044</strain>
    </source>
</reference>
<dbReference type="InterPro" id="IPR017871">
    <property type="entry name" value="ABC_transporter-like_CS"/>
</dbReference>
<feature type="transmembrane region" description="Helical" evidence="11">
    <location>
        <begin position="26"/>
        <end position="45"/>
    </location>
</feature>
<dbReference type="PROSITE" id="PS00211">
    <property type="entry name" value="ABC_TRANSPORTER_1"/>
    <property type="match status" value="1"/>
</dbReference>
<dbReference type="RefSeq" id="WP_147131638.1">
    <property type="nucleotide sequence ID" value="NZ_BAABIJ010000001.1"/>
</dbReference>
<evidence type="ECO:0000256" key="3">
    <source>
        <dbReference type="ARBA" id="ARBA00022475"/>
    </source>
</evidence>
<evidence type="ECO:0000259" key="13">
    <source>
        <dbReference type="PROSITE" id="PS50929"/>
    </source>
</evidence>
<evidence type="ECO:0000256" key="6">
    <source>
        <dbReference type="ARBA" id="ARBA00022840"/>
    </source>
</evidence>
<evidence type="ECO:0000256" key="7">
    <source>
        <dbReference type="ARBA" id="ARBA00022989"/>
    </source>
</evidence>
<evidence type="ECO:0000256" key="1">
    <source>
        <dbReference type="ARBA" id="ARBA00004651"/>
    </source>
</evidence>
<keyword evidence="8 11" id="KW-0472">Membrane</keyword>
<feature type="region of interest" description="Disordered" evidence="10">
    <location>
        <begin position="599"/>
        <end position="624"/>
    </location>
</feature>
<evidence type="ECO:0000256" key="8">
    <source>
        <dbReference type="ARBA" id="ARBA00023136"/>
    </source>
</evidence>
<evidence type="ECO:0000256" key="4">
    <source>
        <dbReference type="ARBA" id="ARBA00022692"/>
    </source>
</evidence>
<dbReference type="SUPFAM" id="SSF90123">
    <property type="entry name" value="ABC transporter transmembrane region"/>
    <property type="match status" value="1"/>
</dbReference>
<dbReference type="Gene3D" id="1.20.1560.10">
    <property type="entry name" value="ABC transporter type 1, transmembrane domain"/>
    <property type="match status" value="1"/>
</dbReference>
<feature type="transmembrane region" description="Helical" evidence="11">
    <location>
        <begin position="165"/>
        <end position="184"/>
    </location>
</feature>
<dbReference type="InterPro" id="IPR039421">
    <property type="entry name" value="Type_1_exporter"/>
</dbReference>
<keyword evidence="4 11" id="KW-0812">Transmembrane</keyword>
<dbReference type="GO" id="GO:0016887">
    <property type="term" value="F:ATP hydrolysis activity"/>
    <property type="evidence" value="ECO:0007669"/>
    <property type="project" value="InterPro"/>
</dbReference>
<organism evidence="14 15">
    <name type="scientific">Stackebrandtia albiflava</name>
    <dbReference type="NCBI Taxonomy" id="406432"/>
    <lineage>
        <taxon>Bacteria</taxon>
        <taxon>Bacillati</taxon>
        <taxon>Actinomycetota</taxon>
        <taxon>Actinomycetes</taxon>
        <taxon>Glycomycetales</taxon>
        <taxon>Glycomycetaceae</taxon>
        <taxon>Stackebrandtia</taxon>
    </lineage>
</organism>
<keyword evidence="3" id="KW-1003">Cell membrane</keyword>
<evidence type="ECO:0000259" key="12">
    <source>
        <dbReference type="PROSITE" id="PS50893"/>
    </source>
</evidence>
<evidence type="ECO:0000256" key="2">
    <source>
        <dbReference type="ARBA" id="ARBA00022448"/>
    </source>
</evidence>
<dbReference type="CDD" id="cd18550">
    <property type="entry name" value="ABC_6TM_exporter_like"/>
    <property type="match status" value="1"/>
</dbReference>
<keyword evidence="6 14" id="KW-0067">ATP-binding</keyword>
<name>A0A562V9L4_9ACTN</name>
<dbReference type="SMART" id="SM00382">
    <property type="entry name" value="AAA"/>
    <property type="match status" value="1"/>
</dbReference>
<dbReference type="Pfam" id="PF00005">
    <property type="entry name" value="ABC_tran"/>
    <property type="match status" value="1"/>
</dbReference>
<proteinExistence type="inferred from homology"/>
<keyword evidence="15" id="KW-1185">Reference proteome</keyword>
<dbReference type="InterPro" id="IPR027417">
    <property type="entry name" value="P-loop_NTPase"/>
</dbReference>
<evidence type="ECO:0000256" key="11">
    <source>
        <dbReference type="SAM" id="Phobius"/>
    </source>
</evidence>
<dbReference type="Pfam" id="PF00664">
    <property type="entry name" value="ABC_membrane"/>
    <property type="match status" value="1"/>
</dbReference>
<evidence type="ECO:0000256" key="5">
    <source>
        <dbReference type="ARBA" id="ARBA00022741"/>
    </source>
</evidence>
<dbReference type="PROSITE" id="PS50893">
    <property type="entry name" value="ABC_TRANSPORTER_2"/>
    <property type="match status" value="1"/>
</dbReference>
<comment type="caution">
    <text evidence="14">The sequence shown here is derived from an EMBL/GenBank/DDBJ whole genome shotgun (WGS) entry which is preliminary data.</text>
</comment>
<dbReference type="Proteomes" id="UP000321617">
    <property type="component" value="Unassembled WGS sequence"/>
</dbReference>
<dbReference type="InterPro" id="IPR003439">
    <property type="entry name" value="ABC_transporter-like_ATP-bd"/>
</dbReference>
<dbReference type="OrthoDB" id="9806127at2"/>
<dbReference type="SUPFAM" id="SSF52540">
    <property type="entry name" value="P-loop containing nucleoside triphosphate hydrolases"/>
    <property type="match status" value="1"/>
</dbReference>
<dbReference type="PANTHER" id="PTHR43394">
    <property type="entry name" value="ATP-DEPENDENT PERMEASE MDL1, MITOCHONDRIAL"/>
    <property type="match status" value="1"/>
</dbReference>
<dbReference type="GO" id="GO:0015421">
    <property type="term" value="F:ABC-type oligopeptide transporter activity"/>
    <property type="evidence" value="ECO:0007669"/>
    <property type="project" value="TreeGrafter"/>
</dbReference>
<dbReference type="EMBL" id="VLLL01000005">
    <property type="protein sequence ID" value="TWJ14507.1"/>
    <property type="molecule type" value="Genomic_DNA"/>
</dbReference>
<dbReference type="InterPro" id="IPR011527">
    <property type="entry name" value="ABC1_TM_dom"/>
</dbReference>
<feature type="domain" description="ABC transporter" evidence="12">
    <location>
        <begin position="348"/>
        <end position="594"/>
    </location>
</feature>
<keyword evidence="7 11" id="KW-1133">Transmembrane helix</keyword>
<dbReference type="PROSITE" id="PS50929">
    <property type="entry name" value="ABC_TM1F"/>
    <property type="match status" value="1"/>
</dbReference>
<feature type="transmembrane region" description="Helical" evidence="11">
    <location>
        <begin position="248"/>
        <end position="269"/>
    </location>
</feature>
<gene>
    <name evidence="14" type="ORF">LX16_0192</name>
</gene>
<feature type="domain" description="ABC transmembrane type-1" evidence="13">
    <location>
        <begin position="31"/>
        <end position="314"/>
    </location>
</feature>
<dbReference type="GO" id="GO:0005886">
    <property type="term" value="C:plasma membrane"/>
    <property type="evidence" value="ECO:0007669"/>
    <property type="project" value="UniProtKB-SubCell"/>
</dbReference>
<evidence type="ECO:0000313" key="14">
    <source>
        <dbReference type="EMBL" id="TWJ14507.1"/>
    </source>
</evidence>
<comment type="similarity">
    <text evidence="9">Belongs to the ABC transporter superfamily. Lipid exporter (TC 3.A.1.106) family.</text>
</comment>
<feature type="transmembrane region" description="Helical" evidence="11">
    <location>
        <begin position="65"/>
        <end position="91"/>
    </location>
</feature>